<gene>
    <name evidence="1" type="ORF">GRFL_0095</name>
</gene>
<dbReference type="Proteomes" id="UP000186230">
    <property type="component" value="Chromosome"/>
</dbReference>
<dbReference type="KEGG" id="gfl:GRFL_0095"/>
<evidence type="ECO:0000313" key="1">
    <source>
        <dbReference type="EMBL" id="APU66819.1"/>
    </source>
</evidence>
<accession>A0A1L7HZQ7</accession>
<dbReference type="OrthoDB" id="9803627at2"/>
<dbReference type="AlphaFoldDB" id="A0A1L7HZQ7"/>
<name>A0A1L7HZQ7_9FLAO</name>
<reference evidence="1 2" key="1">
    <citation type="submission" date="2016-07" db="EMBL/GenBank/DDBJ databases">
        <title>Multi-omics approach to identify versatile polysaccharide utilization systems of a marine flavobacterium Gramella flava.</title>
        <authorList>
            <person name="Tang K."/>
        </authorList>
    </citation>
    <scope>NUCLEOTIDE SEQUENCE [LARGE SCALE GENOMIC DNA]</scope>
    <source>
        <strain evidence="1 2">JLT2011</strain>
    </source>
</reference>
<proteinExistence type="predicted"/>
<sequence length="294" mass="33633">MSKIKTDLYKHFVKTGSLFSSDFTNYLIKDPILLYYSDFSKNWGDYINPFLVNKITGKRVVSYKRIYNVKNKQKLFGVGSILHHRGLENSIIWGSGFIYPPKKLHGKPSQILALRGKKSAKIFEDFGVSHNGVYGDPALLFPSFYNPVGELKYKIGIIPHYSELGDFKNSQVLSENKDVKIISPMVPKNEVYKIIDQIKECEIVISSSLHGLILADSYQKPSLRFNYSNKLVGGNFKFEDYYSGVGLKNHNTIQINDVNKIAFQEIYDKCSIKELKFDGKKLEQVLVNYIEEKG</sequence>
<dbReference type="RefSeq" id="WP_083642517.1">
    <property type="nucleotide sequence ID" value="NZ_AMRU01000010.1"/>
</dbReference>
<evidence type="ECO:0000313" key="2">
    <source>
        <dbReference type="Proteomes" id="UP000186230"/>
    </source>
</evidence>
<dbReference type="InterPro" id="IPR007345">
    <property type="entry name" value="Polysacch_pyruvyl_Trfase"/>
</dbReference>
<dbReference type="EMBL" id="CP016359">
    <property type="protein sequence ID" value="APU66819.1"/>
    <property type="molecule type" value="Genomic_DNA"/>
</dbReference>
<protein>
    <submittedName>
        <fullName evidence="1">GumL protein</fullName>
    </submittedName>
</protein>
<organism evidence="1 2">
    <name type="scientific">Christiangramia flava JLT2011</name>
    <dbReference type="NCBI Taxonomy" id="1229726"/>
    <lineage>
        <taxon>Bacteria</taxon>
        <taxon>Pseudomonadati</taxon>
        <taxon>Bacteroidota</taxon>
        <taxon>Flavobacteriia</taxon>
        <taxon>Flavobacteriales</taxon>
        <taxon>Flavobacteriaceae</taxon>
        <taxon>Christiangramia</taxon>
    </lineage>
</organism>
<keyword evidence="2" id="KW-1185">Reference proteome</keyword>
<dbReference type="Pfam" id="PF04230">
    <property type="entry name" value="PS_pyruv_trans"/>
    <property type="match status" value="1"/>
</dbReference>
<dbReference type="STRING" id="1229726.GRFL_0095"/>